<accession>A0A1D3UUX7</accession>
<evidence type="ECO:0000313" key="2">
    <source>
        <dbReference type="EMBL" id="SCQ23990.1"/>
    </source>
</evidence>
<protein>
    <recommendedName>
        <fullName evidence="4">Outer membrane protein beta-barrel domain-containing protein</fullName>
    </recommendedName>
</protein>
<reference evidence="2 3" key="1">
    <citation type="submission" date="2016-09" db="EMBL/GenBank/DDBJ databases">
        <authorList>
            <person name="Capua I."/>
            <person name="De Benedictis P."/>
            <person name="Joannis T."/>
            <person name="Lombin L.H."/>
            <person name="Cattoli G."/>
        </authorList>
    </citation>
    <scope>NUCLEOTIDE SEQUENCE [LARGE SCALE GENOMIC DNA]</scope>
    <source>
        <strain evidence="2 3">UB20</strain>
    </source>
</reference>
<proteinExistence type="predicted"/>
<evidence type="ECO:0008006" key="4">
    <source>
        <dbReference type="Google" id="ProtNLM"/>
    </source>
</evidence>
<evidence type="ECO:0000313" key="3">
    <source>
        <dbReference type="Proteomes" id="UP000182057"/>
    </source>
</evidence>
<organism evidence="2 3">
    <name type="scientific">Tannerella forsythia</name>
    <name type="common">Bacteroides forsythus</name>
    <dbReference type="NCBI Taxonomy" id="28112"/>
    <lineage>
        <taxon>Bacteria</taxon>
        <taxon>Pseudomonadati</taxon>
        <taxon>Bacteroidota</taxon>
        <taxon>Bacteroidia</taxon>
        <taxon>Bacteroidales</taxon>
        <taxon>Tannerellaceae</taxon>
        <taxon>Tannerella</taxon>
    </lineage>
</organism>
<dbReference type="SUPFAM" id="SSF56925">
    <property type="entry name" value="OMPA-like"/>
    <property type="match status" value="1"/>
</dbReference>
<gene>
    <name evidence="2" type="ORF">TFUB20_02232</name>
</gene>
<feature type="region of interest" description="Disordered" evidence="1">
    <location>
        <begin position="31"/>
        <end position="55"/>
    </location>
</feature>
<name>A0A1D3UUX7_TANFO</name>
<dbReference type="AlphaFoldDB" id="A0A1D3UUX7"/>
<sequence>MITNFYKTFLIPNSRNSFNLIQATSMNKRRTFSTSRMSSTKPGLSDATARKGARKRTKPLIPPLSGRWARVGLSVLFSATVAVGTQAQATDGSGTQLPRDQSSELRTRTWSIYTEGGLSWASDIWYQNLDAKRSYKQSPAVGGGVDFTIRPWVRVGAEYLWSRYRREQRFSVLDTKTTPIKAYGNYLMNYHNAKLGLGFNFMELWPRRRAQWLNIWVDTGVGYTFAKGNEYGIYISNTQTQGGQTTPIGEGTTIGNDSEVTITGSIRSTNRHEKFNTLYVPASLHIEADMSREFSIGLKGETDWLFNRKGIAPKRFVFGLVTLRYTFVK</sequence>
<dbReference type="Proteomes" id="UP000182057">
    <property type="component" value="Unassembled WGS sequence"/>
</dbReference>
<dbReference type="InterPro" id="IPR011250">
    <property type="entry name" value="OMP/PagP_B-barrel"/>
</dbReference>
<dbReference type="EMBL" id="FMMM01000078">
    <property type="protein sequence ID" value="SCQ23990.1"/>
    <property type="molecule type" value="Genomic_DNA"/>
</dbReference>
<evidence type="ECO:0000256" key="1">
    <source>
        <dbReference type="SAM" id="MobiDB-lite"/>
    </source>
</evidence>